<keyword evidence="8" id="KW-1185">Reference proteome</keyword>
<feature type="domain" description="C2H2-type" evidence="6">
    <location>
        <begin position="186"/>
        <end position="216"/>
    </location>
</feature>
<feature type="domain" description="C2H2-type" evidence="6">
    <location>
        <begin position="638"/>
        <end position="668"/>
    </location>
</feature>
<evidence type="ECO:0000313" key="8">
    <source>
        <dbReference type="Proteomes" id="UP000759131"/>
    </source>
</evidence>
<dbReference type="Gene3D" id="3.30.160.60">
    <property type="entry name" value="Classic Zinc Finger"/>
    <property type="match status" value="6"/>
</dbReference>
<dbReference type="PANTHER" id="PTHR24408">
    <property type="entry name" value="ZINC FINGER PROTEIN"/>
    <property type="match status" value="1"/>
</dbReference>
<dbReference type="PROSITE" id="PS50157">
    <property type="entry name" value="ZINC_FINGER_C2H2_2"/>
    <property type="match status" value="10"/>
</dbReference>
<evidence type="ECO:0000256" key="3">
    <source>
        <dbReference type="ARBA" id="ARBA00022771"/>
    </source>
</evidence>
<dbReference type="EMBL" id="CAJPIZ010001655">
    <property type="protein sequence ID" value="CAG2103847.1"/>
    <property type="molecule type" value="Genomic_DNA"/>
</dbReference>
<feature type="domain" description="C2H2-type" evidence="6">
    <location>
        <begin position="325"/>
        <end position="353"/>
    </location>
</feature>
<gene>
    <name evidence="7" type="ORF">OSB1V03_LOCUS3873</name>
</gene>
<evidence type="ECO:0000313" key="7">
    <source>
        <dbReference type="EMBL" id="CAD7623417.1"/>
    </source>
</evidence>
<keyword evidence="3 5" id="KW-0863">Zinc-finger</keyword>
<dbReference type="GO" id="GO:0008270">
    <property type="term" value="F:zinc ion binding"/>
    <property type="evidence" value="ECO:0007669"/>
    <property type="project" value="UniProtKB-KW"/>
</dbReference>
<feature type="domain" description="C2H2-type" evidence="6">
    <location>
        <begin position="359"/>
        <end position="389"/>
    </location>
</feature>
<dbReference type="OrthoDB" id="3561125at2759"/>
<dbReference type="EMBL" id="OC856230">
    <property type="protein sequence ID" value="CAD7623417.1"/>
    <property type="molecule type" value="Genomic_DNA"/>
</dbReference>
<feature type="domain" description="C2H2-type" evidence="6">
    <location>
        <begin position="850"/>
        <end position="879"/>
    </location>
</feature>
<feature type="domain" description="C2H2-type" evidence="6">
    <location>
        <begin position="727"/>
        <end position="757"/>
    </location>
</feature>
<organism evidence="7">
    <name type="scientific">Medioppia subpectinata</name>
    <dbReference type="NCBI Taxonomy" id="1979941"/>
    <lineage>
        <taxon>Eukaryota</taxon>
        <taxon>Metazoa</taxon>
        <taxon>Ecdysozoa</taxon>
        <taxon>Arthropoda</taxon>
        <taxon>Chelicerata</taxon>
        <taxon>Arachnida</taxon>
        <taxon>Acari</taxon>
        <taxon>Acariformes</taxon>
        <taxon>Sarcoptiformes</taxon>
        <taxon>Oribatida</taxon>
        <taxon>Brachypylina</taxon>
        <taxon>Oppioidea</taxon>
        <taxon>Oppiidae</taxon>
        <taxon>Medioppia</taxon>
    </lineage>
</organism>
<dbReference type="GO" id="GO:0000981">
    <property type="term" value="F:DNA-binding transcription factor activity, RNA polymerase II-specific"/>
    <property type="evidence" value="ECO:0007669"/>
    <property type="project" value="TreeGrafter"/>
</dbReference>
<feature type="domain" description="C2H2-type" evidence="6">
    <location>
        <begin position="818"/>
        <end position="842"/>
    </location>
</feature>
<dbReference type="InterPro" id="IPR036236">
    <property type="entry name" value="Znf_C2H2_sf"/>
</dbReference>
<feature type="domain" description="C2H2-type" evidence="6">
    <location>
        <begin position="880"/>
        <end position="909"/>
    </location>
</feature>
<feature type="domain" description="C2H2-type" evidence="6">
    <location>
        <begin position="677"/>
        <end position="702"/>
    </location>
</feature>
<accession>A0A7R9KIG1</accession>
<dbReference type="AlphaFoldDB" id="A0A7R9KIG1"/>
<dbReference type="SMART" id="SM00355">
    <property type="entry name" value="ZnF_C2H2"/>
    <property type="match status" value="11"/>
</dbReference>
<evidence type="ECO:0000256" key="2">
    <source>
        <dbReference type="ARBA" id="ARBA00022737"/>
    </source>
</evidence>
<keyword evidence="4" id="KW-0862">Zinc</keyword>
<feature type="domain" description="C2H2-type" evidence="6">
    <location>
        <begin position="389"/>
        <end position="419"/>
    </location>
</feature>
<dbReference type="PANTHER" id="PTHR24408:SF58">
    <property type="entry name" value="TRANSCRIPTION FACTOR (TFIIIA), PUTATIVE (AFU_ORTHOLOGUE AFUA_1G05150)-RELATED"/>
    <property type="match status" value="1"/>
</dbReference>
<dbReference type="GO" id="GO:0005634">
    <property type="term" value="C:nucleus"/>
    <property type="evidence" value="ECO:0007669"/>
    <property type="project" value="TreeGrafter"/>
</dbReference>
<dbReference type="SUPFAM" id="SSF57667">
    <property type="entry name" value="beta-beta-alpha zinc fingers"/>
    <property type="match status" value="2"/>
</dbReference>
<evidence type="ECO:0000256" key="5">
    <source>
        <dbReference type="PROSITE-ProRule" id="PRU00042"/>
    </source>
</evidence>
<dbReference type="Proteomes" id="UP000759131">
    <property type="component" value="Unassembled WGS sequence"/>
</dbReference>
<name>A0A7R9KIG1_9ACAR</name>
<evidence type="ECO:0000256" key="4">
    <source>
        <dbReference type="ARBA" id="ARBA00022833"/>
    </source>
</evidence>
<evidence type="ECO:0000259" key="6">
    <source>
        <dbReference type="PROSITE" id="PS50157"/>
    </source>
</evidence>
<sequence>MSKTLTINEMDVLREDNQRLTKELSIERQLSDFDGTDSNNTAVNAPTVQLMTRTSADQSLTSGTPSMACKTENGSHLSQVERMADLVVTRLLHTASDHPQCPLQSCTDLGEYIGTEFHYMSELMRRSCGHSVGINCQCLSSPPQQTFSLPVRDITPASVRVERNRRSDTGQRPRMDRSAFGHGFDYWCSWPGCDRAFQTKCALRDHYETTHAANRLPVYACRWPGCDYKTNDKHGLVKHSHGVPEAKSHHKIIVSKTWIPETCHMASDIDGQQLFTPDDISEPNLVIDFNGTQSDDRSADPIVFDRPPLTITGQVTAPATDPKVYQCLECPKSLPTRRGLEIHNGLRHRKTRNGRLKRYRCLRVDCRRRFVSLDKLRDHAVSVHQRRRYPCPYDRCGRSYATTDGLRVHTIVCHRKPSARTIGSDLLDTDFGPNNTANSGRHISHDKLISAKTRSPEECLSPSDMCAQQLATNDDDDSDDTIEPNLVIDLNGSLSDEQSADQQVFSCNDGHKVADQLKIRLNRHEEDTPPLTMTGDSFHRKPVDQLHASGDQQSVAQMAGHITAGFVKDLTPIPAVHNGSQSNYNGTKKRSLMNGTNETQVVDNETTQEIIDLLDSDNDCIEDTTNISSTAQSVLFSIVCPVNACGKRYPNKNSFKNHVMAAHPGINVPMTARVKPYPCPRMDCLKSYQSVQSLQQHIQIYHRLSTAPATTTITTPAPKPSPQLKPYPCPHDGCGKGFESKQYLTVHVMRAHSMATDAIKTNSDTIEPNLVIDLNDTQSVGKGFDPIVAAIRSRAATGVVQVIDIKKPVTDTATLDGIQCPDCGKDFSNKHAMRLHYKYKHSPIGRQRVYACHWPGCHYKTNVKSNLKVHQLVHSEDRHYPCEWPGCEFRGKLKSNLNVHQLVHTDDRPYACKWSGCDYRGKPVEYINDLWFRCRVSHVEPVIHRLWCLFFAAILYTEE</sequence>
<dbReference type="Pfam" id="PF00096">
    <property type="entry name" value="zf-C2H2"/>
    <property type="match status" value="2"/>
</dbReference>
<dbReference type="PROSITE" id="PS00028">
    <property type="entry name" value="ZINC_FINGER_C2H2_1"/>
    <property type="match status" value="8"/>
</dbReference>
<keyword evidence="1" id="KW-0479">Metal-binding</keyword>
<keyword evidence="2" id="KW-0677">Repeat</keyword>
<protein>
    <recommendedName>
        <fullName evidence="6">C2H2-type domain-containing protein</fullName>
    </recommendedName>
</protein>
<dbReference type="GO" id="GO:0043565">
    <property type="term" value="F:sequence-specific DNA binding"/>
    <property type="evidence" value="ECO:0007669"/>
    <property type="project" value="TreeGrafter"/>
</dbReference>
<evidence type="ECO:0000256" key="1">
    <source>
        <dbReference type="ARBA" id="ARBA00022723"/>
    </source>
</evidence>
<dbReference type="InterPro" id="IPR013087">
    <property type="entry name" value="Znf_C2H2_type"/>
</dbReference>
<reference evidence="7" key="1">
    <citation type="submission" date="2020-11" db="EMBL/GenBank/DDBJ databases">
        <authorList>
            <person name="Tran Van P."/>
        </authorList>
    </citation>
    <scope>NUCLEOTIDE SEQUENCE</scope>
</reference>
<proteinExistence type="predicted"/>